<protein>
    <recommendedName>
        <fullName evidence="9">Membrane fusion protein (MFP) family protein</fullName>
    </recommendedName>
</protein>
<evidence type="ECO:0000259" key="11">
    <source>
        <dbReference type="Pfam" id="PF26002"/>
    </source>
</evidence>
<keyword evidence="8" id="KW-0472">Membrane</keyword>
<proteinExistence type="inferred from homology"/>
<dbReference type="Pfam" id="PF26002">
    <property type="entry name" value="Beta-barrel_AprE"/>
    <property type="match status" value="1"/>
</dbReference>
<dbReference type="PRINTS" id="PR01490">
    <property type="entry name" value="RTXTOXIND"/>
</dbReference>
<dbReference type="InterPro" id="IPR050739">
    <property type="entry name" value="MFP"/>
</dbReference>
<evidence type="ECO:0000256" key="1">
    <source>
        <dbReference type="ARBA" id="ARBA00004377"/>
    </source>
</evidence>
<evidence type="ECO:0000256" key="9">
    <source>
        <dbReference type="RuleBase" id="RU365093"/>
    </source>
</evidence>
<dbReference type="RefSeq" id="WP_096873025.1">
    <property type="nucleotide sequence ID" value="NZ_CP010715.1"/>
</dbReference>
<dbReference type="Proteomes" id="UP000218606">
    <property type="component" value="Chromosome"/>
</dbReference>
<keyword evidence="5 9" id="KW-0997">Cell inner membrane</keyword>
<dbReference type="NCBIfam" id="TIGR01843">
    <property type="entry name" value="type_I_hlyD"/>
    <property type="match status" value="1"/>
</dbReference>
<evidence type="ECO:0000256" key="10">
    <source>
        <dbReference type="SAM" id="Coils"/>
    </source>
</evidence>
<comment type="similarity">
    <text evidence="2 9">Belongs to the membrane fusion protein (MFP) (TC 8.A.1) family.</text>
</comment>
<dbReference type="InterPro" id="IPR010129">
    <property type="entry name" value="T1SS_HlyD"/>
</dbReference>
<evidence type="ECO:0000256" key="6">
    <source>
        <dbReference type="ARBA" id="ARBA00022692"/>
    </source>
</evidence>
<keyword evidence="6" id="KW-0812">Transmembrane</keyword>
<evidence type="ECO:0000313" key="13">
    <source>
        <dbReference type="Proteomes" id="UP000218606"/>
    </source>
</evidence>
<reference evidence="12 13" key="1">
    <citation type="journal article" date="2017" name="Front. Microbiol.">
        <title>Phaeobacter piscinae sp. nov., a species of the Roseobacter group and potential aquaculture probiont.</title>
        <authorList>
            <person name="Sonnenschein E.C."/>
            <person name="Phippen C.B.W."/>
            <person name="Nielsen K.F."/>
            <person name="Mateiu R.V."/>
            <person name="Melchiorsen J."/>
            <person name="Gram L."/>
            <person name="Overmann J."/>
            <person name="Freese H.M."/>
        </authorList>
    </citation>
    <scope>NUCLEOTIDE SEQUENCE [LARGE SCALE GENOMIC DNA]</scope>
    <source>
        <strain evidence="12 13">P13</strain>
    </source>
</reference>
<evidence type="ECO:0000256" key="8">
    <source>
        <dbReference type="ARBA" id="ARBA00023136"/>
    </source>
</evidence>
<dbReference type="PANTHER" id="PTHR30386">
    <property type="entry name" value="MEMBRANE FUSION SUBUNIT OF EMRAB-TOLC MULTIDRUG EFFLUX PUMP"/>
    <property type="match status" value="1"/>
</dbReference>
<evidence type="ECO:0000256" key="4">
    <source>
        <dbReference type="ARBA" id="ARBA00022475"/>
    </source>
</evidence>
<evidence type="ECO:0000313" key="12">
    <source>
        <dbReference type="EMBL" id="ATG45324.1"/>
    </source>
</evidence>
<keyword evidence="7" id="KW-1133">Transmembrane helix</keyword>
<dbReference type="EMBL" id="CP010767">
    <property type="protein sequence ID" value="ATG45324.1"/>
    <property type="molecule type" value="Genomic_DNA"/>
</dbReference>
<evidence type="ECO:0000256" key="2">
    <source>
        <dbReference type="ARBA" id="ARBA00009477"/>
    </source>
</evidence>
<evidence type="ECO:0000256" key="5">
    <source>
        <dbReference type="ARBA" id="ARBA00022519"/>
    </source>
</evidence>
<name>A0AAN1GUP4_9RHOB</name>
<dbReference type="AlphaFoldDB" id="A0AAN1GUP4"/>
<dbReference type="GO" id="GO:0005886">
    <property type="term" value="C:plasma membrane"/>
    <property type="evidence" value="ECO:0007669"/>
    <property type="project" value="UniProtKB-SubCell"/>
</dbReference>
<keyword evidence="4 9" id="KW-1003">Cell membrane</keyword>
<evidence type="ECO:0000256" key="3">
    <source>
        <dbReference type="ARBA" id="ARBA00022448"/>
    </source>
</evidence>
<gene>
    <name evidence="12" type="ORF">PhaeoP13_03440</name>
</gene>
<accession>A0AAN1GUP4</accession>
<dbReference type="GO" id="GO:0015031">
    <property type="term" value="P:protein transport"/>
    <property type="evidence" value="ECO:0007669"/>
    <property type="project" value="InterPro"/>
</dbReference>
<feature type="coiled-coil region" evidence="10">
    <location>
        <begin position="159"/>
        <end position="186"/>
    </location>
</feature>
<evidence type="ECO:0000256" key="7">
    <source>
        <dbReference type="ARBA" id="ARBA00022989"/>
    </source>
</evidence>
<comment type="subcellular location">
    <subcellularLocation>
        <location evidence="1 9">Cell inner membrane</location>
        <topology evidence="1 9">Single-pass membrane protein</topology>
    </subcellularLocation>
</comment>
<sequence>MMQQEPASIWMPALDDGQKRGLNAVQRPVISTSRLTARVLIAALAAGLVWAANAELPELTYAKGTIVPTSYPRPVEHLDGGVLAEILVQEGQQVVAGAPLARLSEALIEAEFQSLTVREAALERNTVRLQTVVDVINGILPVEDARAELEHGHRLLAQLNAFEATRGRIQQRISELERSLEIKRARHLNALQQEETFAIESAAAQTLNQKGLLSRTEMSRFDARTLEIEGNRLRALSALADGERSLTEARREEEEFVAGTSDRLLAELETELEDLALVQRALADNAAQRNRLTVVSPVPGVVQKIYVKGPGEVVGPGELIAEVLPTQDRLIAEVQIRPADIGHVTTGDPVELKSTTFNAKRYGVQIGEVIEVSPNSHLNDRGEAFFRARISLAERGGAQQPLDGRLTAGMEVDASIRTDVRTVLDYIVSPLADPIQRAFHER</sequence>
<dbReference type="Gene3D" id="2.40.30.170">
    <property type="match status" value="1"/>
</dbReference>
<dbReference type="InterPro" id="IPR058982">
    <property type="entry name" value="Beta-barrel_AprE"/>
</dbReference>
<keyword evidence="3 9" id="KW-0813">Transport</keyword>
<dbReference type="PANTHER" id="PTHR30386:SF26">
    <property type="entry name" value="TRANSPORT PROTEIN COMB"/>
    <property type="match status" value="1"/>
</dbReference>
<organism evidence="12 13">
    <name type="scientific">Phaeobacter piscinae</name>
    <dbReference type="NCBI Taxonomy" id="1580596"/>
    <lineage>
        <taxon>Bacteria</taxon>
        <taxon>Pseudomonadati</taxon>
        <taxon>Pseudomonadota</taxon>
        <taxon>Alphaproteobacteria</taxon>
        <taxon>Rhodobacterales</taxon>
        <taxon>Roseobacteraceae</taxon>
        <taxon>Phaeobacter</taxon>
    </lineage>
</organism>
<keyword evidence="10" id="KW-0175">Coiled coil</keyword>
<feature type="domain" description="AprE-like beta-barrel" evidence="11">
    <location>
        <begin position="330"/>
        <end position="418"/>
    </location>
</feature>